<dbReference type="Gene3D" id="3.30.70.80">
    <property type="entry name" value="Peptidase S8 propeptide/proteinase inhibitor I9"/>
    <property type="match status" value="1"/>
</dbReference>
<evidence type="ECO:0000256" key="4">
    <source>
        <dbReference type="ARBA" id="ARBA00022825"/>
    </source>
</evidence>
<keyword evidence="7" id="KW-0732">Signal</keyword>
<evidence type="ECO:0008006" key="12">
    <source>
        <dbReference type="Google" id="ProtNLM"/>
    </source>
</evidence>
<keyword evidence="2 5" id="KW-0645">Protease</keyword>
<evidence type="ECO:0000313" key="10">
    <source>
        <dbReference type="EMBL" id="GAA2134402.1"/>
    </source>
</evidence>
<dbReference type="InterPro" id="IPR037045">
    <property type="entry name" value="S8pro/Inhibitor_I9_sf"/>
</dbReference>
<dbReference type="Proteomes" id="UP001500443">
    <property type="component" value="Unassembled WGS sequence"/>
</dbReference>
<dbReference type="RefSeq" id="WP_344291645.1">
    <property type="nucleotide sequence ID" value="NZ_BAAAPF010000159.1"/>
</dbReference>
<dbReference type="InterPro" id="IPR023828">
    <property type="entry name" value="Peptidase_S8_Ser-AS"/>
</dbReference>
<dbReference type="InterPro" id="IPR000209">
    <property type="entry name" value="Peptidase_S8/S53_dom"/>
</dbReference>
<dbReference type="Pfam" id="PF05922">
    <property type="entry name" value="Inhibitor_I9"/>
    <property type="match status" value="1"/>
</dbReference>
<accession>A0ABP5KPT7</accession>
<dbReference type="EMBL" id="BAAAPF010000159">
    <property type="protein sequence ID" value="GAA2134402.1"/>
    <property type="molecule type" value="Genomic_DNA"/>
</dbReference>
<dbReference type="InterPro" id="IPR036852">
    <property type="entry name" value="Peptidase_S8/S53_dom_sf"/>
</dbReference>
<keyword evidence="3 5" id="KW-0378">Hydrolase</keyword>
<comment type="similarity">
    <text evidence="1 5 6">Belongs to the peptidase S8 family.</text>
</comment>
<dbReference type="SUPFAM" id="SSF54897">
    <property type="entry name" value="Protease propeptides/inhibitors"/>
    <property type="match status" value="1"/>
</dbReference>
<dbReference type="InterPro" id="IPR010259">
    <property type="entry name" value="S8pro/Inhibitor_I9"/>
</dbReference>
<gene>
    <name evidence="10" type="ORF">GCM10009802_42950</name>
</gene>
<evidence type="ECO:0000256" key="1">
    <source>
        <dbReference type="ARBA" id="ARBA00011073"/>
    </source>
</evidence>
<sequence>MHQMRLTPTPLRRATTVLSALALAAGVQLAAGTGANSAPPDGDLRLAPSTTAVDGQWIVVLKNGEVAKSETRSAARDLAGTADVRPEHVYRTALRGFSAEMSKAEAAELARDPRVAYVEQDAVVRVADTQSDATWGLDRIDQRDLPLSSTYTYDTTAAGVTAYIIDTGIRTGHDEFGGRASIGTDSVGDGQNGQDCNGHGTHVAGTVGGSTYGVAKEAELVGVRVLNCSGSGTTAGVVAGIDWVTANADGPSVANMSLGGGASTALDNAVERSIDAGVTYAIAAGNGNIFGWPQNACNYSPARVPGALTVGATDNTDRRASWSNYGTCLDLFAPGVGITSSWSDSDRAVNTISGTSMATPHTAGVAALYLQQHPSATPAQVSQAVVDNTTPGKVQDPRSGSPNRLLYSLF</sequence>
<dbReference type="Gene3D" id="3.40.50.200">
    <property type="entry name" value="Peptidase S8/S53 domain"/>
    <property type="match status" value="1"/>
</dbReference>
<evidence type="ECO:0000256" key="2">
    <source>
        <dbReference type="ARBA" id="ARBA00022670"/>
    </source>
</evidence>
<evidence type="ECO:0000256" key="6">
    <source>
        <dbReference type="RuleBase" id="RU003355"/>
    </source>
</evidence>
<dbReference type="InterPro" id="IPR022398">
    <property type="entry name" value="Peptidase_S8_His-AS"/>
</dbReference>
<name>A0ABP5KPT7_9ACTN</name>
<dbReference type="PANTHER" id="PTHR43806">
    <property type="entry name" value="PEPTIDASE S8"/>
    <property type="match status" value="1"/>
</dbReference>
<feature type="domain" description="Inhibitor I9" evidence="9">
    <location>
        <begin position="58"/>
        <end position="126"/>
    </location>
</feature>
<proteinExistence type="inferred from homology"/>
<feature type="domain" description="Peptidase S8/S53" evidence="8">
    <location>
        <begin position="159"/>
        <end position="392"/>
    </location>
</feature>
<evidence type="ECO:0000256" key="7">
    <source>
        <dbReference type="SAM" id="SignalP"/>
    </source>
</evidence>
<dbReference type="PROSITE" id="PS00137">
    <property type="entry name" value="SUBTILASE_HIS"/>
    <property type="match status" value="1"/>
</dbReference>
<feature type="active site" description="Charge relay system" evidence="5">
    <location>
        <position position="356"/>
    </location>
</feature>
<reference evidence="11" key="1">
    <citation type="journal article" date="2019" name="Int. J. Syst. Evol. Microbiol.">
        <title>The Global Catalogue of Microorganisms (GCM) 10K type strain sequencing project: providing services to taxonomists for standard genome sequencing and annotation.</title>
        <authorList>
            <consortium name="The Broad Institute Genomics Platform"/>
            <consortium name="The Broad Institute Genome Sequencing Center for Infectious Disease"/>
            <person name="Wu L."/>
            <person name="Ma J."/>
        </authorList>
    </citation>
    <scope>NUCLEOTIDE SEQUENCE [LARGE SCALE GENOMIC DNA]</scope>
    <source>
        <strain evidence="11">JCM 15481</strain>
    </source>
</reference>
<comment type="caution">
    <text evidence="10">The sequence shown here is derived from an EMBL/GenBank/DDBJ whole genome shotgun (WGS) entry which is preliminary data.</text>
</comment>
<feature type="active site" description="Charge relay system" evidence="5">
    <location>
        <position position="199"/>
    </location>
</feature>
<feature type="chain" id="PRO_5046806396" description="Serine protease" evidence="7">
    <location>
        <begin position="31"/>
        <end position="410"/>
    </location>
</feature>
<evidence type="ECO:0000313" key="11">
    <source>
        <dbReference type="Proteomes" id="UP001500443"/>
    </source>
</evidence>
<dbReference type="PROSITE" id="PS00138">
    <property type="entry name" value="SUBTILASE_SER"/>
    <property type="match status" value="1"/>
</dbReference>
<dbReference type="SUPFAM" id="SSF52743">
    <property type="entry name" value="Subtilisin-like"/>
    <property type="match status" value="1"/>
</dbReference>
<evidence type="ECO:0000259" key="9">
    <source>
        <dbReference type="Pfam" id="PF05922"/>
    </source>
</evidence>
<keyword evidence="11" id="KW-1185">Reference proteome</keyword>
<evidence type="ECO:0000259" key="8">
    <source>
        <dbReference type="Pfam" id="PF00082"/>
    </source>
</evidence>
<dbReference type="InterPro" id="IPR050131">
    <property type="entry name" value="Peptidase_S8_subtilisin-like"/>
</dbReference>
<dbReference type="InterPro" id="IPR015500">
    <property type="entry name" value="Peptidase_S8_subtilisin-rel"/>
</dbReference>
<evidence type="ECO:0000256" key="5">
    <source>
        <dbReference type="PROSITE-ProRule" id="PRU01240"/>
    </source>
</evidence>
<organism evidence="10 11">
    <name type="scientific">Streptomyces synnematoformans</name>
    <dbReference type="NCBI Taxonomy" id="415721"/>
    <lineage>
        <taxon>Bacteria</taxon>
        <taxon>Bacillati</taxon>
        <taxon>Actinomycetota</taxon>
        <taxon>Actinomycetes</taxon>
        <taxon>Kitasatosporales</taxon>
        <taxon>Streptomycetaceae</taxon>
        <taxon>Streptomyces</taxon>
    </lineage>
</organism>
<dbReference type="PROSITE" id="PS00136">
    <property type="entry name" value="SUBTILASE_ASP"/>
    <property type="match status" value="1"/>
</dbReference>
<dbReference type="PROSITE" id="PS51892">
    <property type="entry name" value="SUBTILASE"/>
    <property type="match status" value="1"/>
</dbReference>
<feature type="signal peptide" evidence="7">
    <location>
        <begin position="1"/>
        <end position="30"/>
    </location>
</feature>
<dbReference type="Pfam" id="PF00082">
    <property type="entry name" value="Peptidase_S8"/>
    <property type="match status" value="1"/>
</dbReference>
<dbReference type="PANTHER" id="PTHR43806:SF11">
    <property type="entry name" value="CEREVISIN-RELATED"/>
    <property type="match status" value="1"/>
</dbReference>
<dbReference type="InterPro" id="IPR023827">
    <property type="entry name" value="Peptidase_S8_Asp-AS"/>
</dbReference>
<dbReference type="InterPro" id="IPR034193">
    <property type="entry name" value="PCSK9_ProteinaseK-like"/>
</dbReference>
<feature type="active site" description="Charge relay system" evidence="5">
    <location>
        <position position="166"/>
    </location>
</feature>
<dbReference type="CDD" id="cd04077">
    <property type="entry name" value="Peptidases_S8_PCSK9_ProteinaseK_like"/>
    <property type="match status" value="1"/>
</dbReference>
<keyword evidence="4 5" id="KW-0720">Serine protease</keyword>
<dbReference type="PRINTS" id="PR00723">
    <property type="entry name" value="SUBTILISIN"/>
</dbReference>
<evidence type="ECO:0000256" key="3">
    <source>
        <dbReference type="ARBA" id="ARBA00022801"/>
    </source>
</evidence>
<protein>
    <recommendedName>
        <fullName evidence="12">Serine protease</fullName>
    </recommendedName>
</protein>